<dbReference type="Proteomes" id="UP000076563">
    <property type="component" value="Unassembled WGS sequence"/>
</dbReference>
<evidence type="ECO:0000313" key="1">
    <source>
        <dbReference type="EMBL" id="KZE79972.1"/>
    </source>
</evidence>
<accession>A0A165R9N9</accession>
<gene>
    <name evidence="1" type="ORF">AV654_13265</name>
</gene>
<name>A0A165R9N9_9BACL</name>
<proteinExistence type="predicted"/>
<keyword evidence="2" id="KW-1185">Reference proteome</keyword>
<sequence length="63" mass="7569">MNCSFLNRLEDNSRQKQFEKIVLQMKEHMQHSNSTLYISQKEKLTEVRQFHHRADDCNMGTGR</sequence>
<comment type="caution">
    <text evidence="1">The sequence shown here is derived from an EMBL/GenBank/DDBJ whole genome shotgun (WGS) entry which is preliminary data.</text>
</comment>
<dbReference type="AlphaFoldDB" id="A0A165R9N9"/>
<organism evidence="1 2">
    <name type="scientific">Paenibacillus elgii</name>
    <dbReference type="NCBI Taxonomy" id="189691"/>
    <lineage>
        <taxon>Bacteria</taxon>
        <taxon>Bacillati</taxon>
        <taxon>Bacillota</taxon>
        <taxon>Bacilli</taxon>
        <taxon>Bacillales</taxon>
        <taxon>Paenibacillaceae</taxon>
        <taxon>Paenibacillus</taxon>
    </lineage>
</organism>
<reference evidence="2" key="1">
    <citation type="submission" date="2016-01" db="EMBL/GenBank/DDBJ databases">
        <title>Draft genome of Chromobacterium sp. F49.</title>
        <authorList>
            <person name="Hong K.W."/>
        </authorList>
    </citation>
    <scope>NUCLEOTIDE SEQUENCE [LARGE SCALE GENOMIC DNA]</scope>
    <source>
        <strain evidence="2">M63</strain>
    </source>
</reference>
<protein>
    <submittedName>
        <fullName evidence="1">Uncharacterized protein</fullName>
    </submittedName>
</protein>
<evidence type="ECO:0000313" key="2">
    <source>
        <dbReference type="Proteomes" id="UP000076563"/>
    </source>
</evidence>
<dbReference type="EMBL" id="LQRA01000049">
    <property type="protein sequence ID" value="KZE79972.1"/>
    <property type="molecule type" value="Genomic_DNA"/>
</dbReference>